<feature type="compositionally biased region" description="Low complexity" evidence="3">
    <location>
        <begin position="190"/>
        <end position="200"/>
    </location>
</feature>
<feature type="compositionally biased region" description="Low complexity" evidence="3">
    <location>
        <begin position="17"/>
        <end position="30"/>
    </location>
</feature>
<dbReference type="OrthoDB" id="10001928at2759"/>
<reference evidence="4" key="1">
    <citation type="submission" date="2021-03" db="EMBL/GenBank/DDBJ databases">
        <authorList>
            <person name="Tagirdzhanova G."/>
        </authorList>
    </citation>
    <scope>NUCLEOTIDE SEQUENCE</scope>
</reference>
<evidence type="ECO:0000256" key="3">
    <source>
        <dbReference type="SAM" id="MobiDB-lite"/>
    </source>
</evidence>
<dbReference type="Gene3D" id="2.120.10.80">
    <property type="entry name" value="Kelch-type beta propeller"/>
    <property type="match status" value="1"/>
</dbReference>
<keyword evidence="1" id="KW-0880">Kelch repeat</keyword>
<dbReference type="PANTHER" id="PTHR43503:SF2">
    <property type="entry name" value="NEGATIVE REGULATOR OF SPORULATION MDS3-RELATED"/>
    <property type="match status" value="1"/>
</dbReference>
<feature type="compositionally biased region" description="Polar residues" evidence="3">
    <location>
        <begin position="201"/>
        <end position="213"/>
    </location>
</feature>
<feature type="compositionally biased region" description="Polar residues" evidence="3">
    <location>
        <begin position="1"/>
        <end position="16"/>
    </location>
</feature>
<feature type="region of interest" description="Disordered" evidence="3">
    <location>
        <begin position="169"/>
        <end position="255"/>
    </location>
</feature>
<gene>
    <name evidence="4" type="ORF">GOMPHAMPRED_000962</name>
</gene>
<protein>
    <submittedName>
        <fullName evidence="4">Uncharacterized protein</fullName>
    </submittedName>
</protein>
<proteinExistence type="predicted"/>
<dbReference type="AlphaFoldDB" id="A0A8H3F5F6"/>
<dbReference type="InterPro" id="IPR015915">
    <property type="entry name" value="Kelch-typ_b-propeller"/>
</dbReference>
<evidence type="ECO:0000313" key="4">
    <source>
        <dbReference type="EMBL" id="CAF9916337.1"/>
    </source>
</evidence>
<organism evidence="4 5">
    <name type="scientific">Gomphillus americanus</name>
    <dbReference type="NCBI Taxonomy" id="1940652"/>
    <lineage>
        <taxon>Eukaryota</taxon>
        <taxon>Fungi</taxon>
        <taxon>Dikarya</taxon>
        <taxon>Ascomycota</taxon>
        <taxon>Pezizomycotina</taxon>
        <taxon>Lecanoromycetes</taxon>
        <taxon>OSLEUM clade</taxon>
        <taxon>Ostropomycetidae</taxon>
        <taxon>Ostropales</taxon>
        <taxon>Graphidaceae</taxon>
        <taxon>Gomphilloideae</taxon>
        <taxon>Gomphillus</taxon>
    </lineage>
</organism>
<sequence>MSTIGTQSTCIADQNHSSSSSTQIPTSPLSPASPLYPTSPIKSQPLRIPRCYQRARITYAEPPPVPPSENQNNLRRAPNHVPIIITEQLKAAVQKASPHSPTDGEEAAWKVNSFVPCVYSRRVSITGGKARYIPIIIPDYAQPHNPFPPSPPLSSGEITPKELAQEKAFPERLPFSMRPAALPSGSRRPSNANSTASTSAESLHQPNSRSQISLAGADGQFEDDSQNELPLRPRPSEEQSTNINEPLPLSGSQQSITGTANLAGLMCNVHRCTGKEPHGLIGATTTIVGDKLYVFGGRRLSKRRSHLTNDLYELDLLRRHWTKLQTNGESPPPRYFHTVCAVGDSKLICYGGMSPAPKDSNAQLAEKENEHPAEVIVMSDVHVYDIATQTWESIKTKAGGPQGRYAHCATVLPSSSLWTSAQAPRSAIKHNASSSNPNEGALGYSVDGSGGAVMIVVGGQDSANSYIEQISVFNLRSMDWVSTQAFGRSCGAYRSVVAALTTMPSSQIGDTTEGKDDPKQAKSMYTGPSSMLIYSNYNFLDVKLELQVRQSDGSLIEKSLTKLNTPPGLRFPSGGVLDNHFLISGTFLTSTKQEYALWALNLRSLTWTRVDAGNSIFSQGSWNRGVLWPRRNTFVILGSRKRNLIDDYNHRRINFTNICLVELEAFGHYDNPRRVNASSSYASASAASIPQGVRSKIVGGSAGGKPHFSAAEELGLLAFSMKELADMEIECLGGERIPVNSHILSRRWGPYFVHAIRNGSVILTEGTEEGADTATLRAAGSSGASRNSSITITPSIQTAYTTATTLTSNTKATTESAAAFYPPTSINLLPSNRSRTLYLPHTPLTVHALLHFLYTTSLPPSNHALCTPQILCSLLQIARPYCIDGLSEAVVERLHQVNDGRNAPAVFNASAMAAGGGRGTAKMYGNIPVCDESVQETESVAASTNGFPRTKRNRSVAGSVSENSASDSSSDTSSVHSAEDTAERSTSRNRTTPDMEEEEEIWNGDRSCVIGLQKRGLRGLMEGRRLRERGKSIGVNQSHTDM</sequence>
<evidence type="ECO:0000256" key="2">
    <source>
        <dbReference type="ARBA" id="ARBA00022737"/>
    </source>
</evidence>
<dbReference type="EMBL" id="CAJPDQ010000011">
    <property type="protein sequence ID" value="CAF9916337.1"/>
    <property type="molecule type" value="Genomic_DNA"/>
</dbReference>
<dbReference type="Pfam" id="PF24681">
    <property type="entry name" value="Kelch_KLHDC2_KLHL20_DRC7"/>
    <property type="match status" value="1"/>
</dbReference>
<keyword evidence="2" id="KW-0677">Repeat</keyword>
<dbReference type="Proteomes" id="UP000664169">
    <property type="component" value="Unassembled WGS sequence"/>
</dbReference>
<evidence type="ECO:0000256" key="1">
    <source>
        <dbReference type="ARBA" id="ARBA00022441"/>
    </source>
</evidence>
<dbReference type="SUPFAM" id="SSF117281">
    <property type="entry name" value="Kelch motif"/>
    <property type="match status" value="1"/>
</dbReference>
<feature type="compositionally biased region" description="Low complexity" evidence="3">
    <location>
        <begin position="959"/>
        <end position="976"/>
    </location>
</feature>
<dbReference type="GO" id="GO:0005829">
    <property type="term" value="C:cytosol"/>
    <property type="evidence" value="ECO:0007669"/>
    <property type="project" value="TreeGrafter"/>
</dbReference>
<name>A0A8H3F5F6_9LECA</name>
<feature type="compositionally biased region" description="Basic and acidic residues" evidence="3">
    <location>
        <begin position="977"/>
        <end position="986"/>
    </location>
</feature>
<evidence type="ECO:0000313" key="5">
    <source>
        <dbReference type="Proteomes" id="UP000664169"/>
    </source>
</evidence>
<dbReference type="InterPro" id="IPR011333">
    <property type="entry name" value="SKP1/BTB/POZ_sf"/>
</dbReference>
<dbReference type="PANTHER" id="PTHR43503">
    <property type="entry name" value="MCG48959-RELATED"/>
    <property type="match status" value="1"/>
</dbReference>
<accession>A0A8H3F5F6</accession>
<dbReference type="Gene3D" id="3.30.710.10">
    <property type="entry name" value="Potassium Channel Kv1.1, Chain A"/>
    <property type="match status" value="1"/>
</dbReference>
<comment type="caution">
    <text evidence="4">The sequence shown here is derived from an EMBL/GenBank/DDBJ whole genome shotgun (WGS) entry which is preliminary data.</text>
</comment>
<keyword evidence="5" id="KW-1185">Reference proteome</keyword>
<feature type="compositionally biased region" description="Polar residues" evidence="3">
    <location>
        <begin position="238"/>
        <end position="255"/>
    </location>
</feature>
<feature type="region of interest" description="Disordered" evidence="3">
    <location>
        <begin position="1"/>
        <end position="42"/>
    </location>
</feature>
<feature type="region of interest" description="Disordered" evidence="3">
    <location>
        <begin position="940"/>
        <end position="1002"/>
    </location>
</feature>
<dbReference type="GO" id="GO:0005739">
    <property type="term" value="C:mitochondrion"/>
    <property type="evidence" value="ECO:0007669"/>
    <property type="project" value="TreeGrafter"/>
</dbReference>
<dbReference type="GO" id="GO:0045454">
    <property type="term" value="P:cell redox homeostasis"/>
    <property type="evidence" value="ECO:0007669"/>
    <property type="project" value="TreeGrafter"/>
</dbReference>